<evidence type="ECO:0000313" key="1">
    <source>
        <dbReference type="EMBL" id="KAI4352048.1"/>
    </source>
</evidence>
<keyword evidence="2" id="KW-1185">Reference proteome</keyword>
<accession>A0ACB9PTL3</accession>
<reference evidence="1 2" key="1">
    <citation type="journal article" date="2022" name="DNA Res.">
        <title>Chromosomal-level genome assembly of the orchid tree Bauhinia variegata (Leguminosae; Cercidoideae) supports the allotetraploid origin hypothesis of Bauhinia.</title>
        <authorList>
            <person name="Zhong Y."/>
            <person name="Chen Y."/>
            <person name="Zheng D."/>
            <person name="Pang J."/>
            <person name="Liu Y."/>
            <person name="Luo S."/>
            <person name="Meng S."/>
            <person name="Qian L."/>
            <person name="Wei D."/>
            <person name="Dai S."/>
            <person name="Zhou R."/>
        </authorList>
    </citation>
    <scope>NUCLEOTIDE SEQUENCE [LARGE SCALE GENOMIC DNA]</scope>
    <source>
        <strain evidence="1">BV-YZ2020</strain>
    </source>
</reference>
<comment type="caution">
    <text evidence="1">The sequence shown here is derived from an EMBL/GenBank/DDBJ whole genome shotgun (WGS) entry which is preliminary data.</text>
</comment>
<gene>
    <name evidence="1" type="ORF">L6164_006334</name>
</gene>
<dbReference type="EMBL" id="CM039428">
    <property type="protein sequence ID" value="KAI4352048.1"/>
    <property type="molecule type" value="Genomic_DNA"/>
</dbReference>
<name>A0ACB9PTL3_BAUVA</name>
<dbReference type="Proteomes" id="UP000828941">
    <property type="component" value="Chromosome 3"/>
</dbReference>
<organism evidence="1 2">
    <name type="scientific">Bauhinia variegata</name>
    <name type="common">Purple orchid tree</name>
    <name type="synonym">Phanera variegata</name>
    <dbReference type="NCBI Taxonomy" id="167791"/>
    <lineage>
        <taxon>Eukaryota</taxon>
        <taxon>Viridiplantae</taxon>
        <taxon>Streptophyta</taxon>
        <taxon>Embryophyta</taxon>
        <taxon>Tracheophyta</taxon>
        <taxon>Spermatophyta</taxon>
        <taxon>Magnoliopsida</taxon>
        <taxon>eudicotyledons</taxon>
        <taxon>Gunneridae</taxon>
        <taxon>Pentapetalae</taxon>
        <taxon>rosids</taxon>
        <taxon>fabids</taxon>
        <taxon>Fabales</taxon>
        <taxon>Fabaceae</taxon>
        <taxon>Cercidoideae</taxon>
        <taxon>Cercideae</taxon>
        <taxon>Bauhiniinae</taxon>
        <taxon>Bauhinia</taxon>
    </lineage>
</organism>
<proteinExistence type="predicted"/>
<protein>
    <submittedName>
        <fullName evidence="1">Uncharacterized protein</fullName>
    </submittedName>
</protein>
<sequence>MDGFDKDELLMRSNTHPQLFNEHDDSKLQRPATKTRSTSISIPMKSTEPCEIETIAVESNTEQSPSFCDNGENDLQSNYAGKNEHLLRSGRMGICNDPYCTTCPAYFKITEQSYPNALDISDRKFHHVLYGDAKGCTRRFFSFLSSYVPGVINPHCKFALRWKRFFAISCLVSIFVDPFFFFVLTVLKEEYCVGLNWPVMTTLLILRSMTDVVYFLNTLLQFRLAYVARDWVIGAGELVDHPKKIALHYLKGFFIIDLFAVFPLPQIIVLFVLGNSGVNYTKNLLQTSVLAQYIPRLSRCLPLLIGHSSSGFIFESAWANIIVNLLTIMLSGHVVGSCWYLFGLQRINACLQAACYKAQVPFCAKLIDCDLAGKDLVSKYYWRNNTGASACLTEDGFHYGIYDKAVNLTTEPDLIIRYVFSFFWGFQQISTLAGNLSPSYFIGEVVFTIAIIALGLLIFAILVGNIHNFLQALGPRRLEMLRRRRDVEQWLKRRRLPYDLKRRIRLNEKYHWDMTRGVNEEMFLENLPEDLQRETRRHIFKFIKRVRIFSLMDEPIVDAILERLREKTYIRGSVVLYRGGVIEKMVFIVRGKLESVGEDGTTIPLSEGDVFGEELLTWCLEHSSVNRDCEKVRIPGRRLLSKRTVVCMTNVEAFSLGAADLEEVTSLFSRFLRNPRLQAAIRYESPYWRRLAATRIQVQWRCRKRRLNRV</sequence>
<evidence type="ECO:0000313" key="2">
    <source>
        <dbReference type="Proteomes" id="UP000828941"/>
    </source>
</evidence>